<dbReference type="Proteomes" id="UP000199657">
    <property type="component" value="Unassembled WGS sequence"/>
</dbReference>
<keyword evidence="3" id="KW-1185">Reference proteome</keyword>
<gene>
    <name evidence="2" type="ORF">SAMN04488052_101680</name>
</gene>
<accession>A0A1H8QPC5</accession>
<name>A0A1H8QPC5_9GAMM</name>
<dbReference type="GO" id="GO:0032259">
    <property type="term" value="P:methylation"/>
    <property type="evidence" value="ECO:0007669"/>
    <property type="project" value="UniProtKB-KW"/>
</dbReference>
<dbReference type="InterPro" id="IPR029063">
    <property type="entry name" value="SAM-dependent_MTases_sf"/>
</dbReference>
<dbReference type="CDD" id="cd02440">
    <property type="entry name" value="AdoMet_MTases"/>
    <property type="match status" value="1"/>
</dbReference>
<dbReference type="AlphaFoldDB" id="A0A1H8QPC5"/>
<dbReference type="GO" id="GO:0008757">
    <property type="term" value="F:S-adenosylmethionine-dependent methyltransferase activity"/>
    <property type="evidence" value="ECO:0007669"/>
    <property type="project" value="InterPro"/>
</dbReference>
<sequence length="248" mass="28034">MKALEGKGAHMHPGLARFRESLCEKGWRRTLALIPRNVLHRLTDFDRRHGTDTAVEATGRAGLPEAHEPYEATSAYLFHGIIRRLSADPRTFTFVDLGSGKGKVLLLAAHYPFRRIIGVEYDARLSATAAANARRYRHPRRRVDRVETRCADAGAFDFPDGNLLIYMFNPFKAAVMVRVLANLETALRRTPRTVLVVYRNPTQRHLLDRSPLFTCVDDRAYPTRRFGTGPAAHVLVYRNSCYGVSSRS</sequence>
<dbReference type="Gene3D" id="3.40.50.150">
    <property type="entry name" value="Vaccinia Virus protein VP39"/>
    <property type="match status" value="1"/>
</dbReference>
<dbReference type="SUPFAM" id="SSF53335">
    <property type="entry name" value="S-adenosyl-L-methionine-dependent methyltransferases"/>
    <property type="match status" value="1"/>
</dbReference>
<dbReference type="EMBL" id="FOEG01000001">
    <property type="protein sequence ID" value="SEO55683.1"/>
    <property type="molecule type" value="Genomic_DNA"/>
</dbReference>
<protein>
    <submittedName>
        <fullName evidence="2">Methyltransferase domain-containing protein</fullName>
    </submittedName>
</protein>
<evidence type="ECO:0000259" key="1">
    <source>
        <dbReference type="Pfam" id="PF08241"/>
    </source>
</evidence>
<organism evidence="2 3">
    <name type="scientific">Aquisalimonas asiatica</name>
    <dbReference type="NCBI Taxonomy" id="406100"/>
    <lineage>
        <taxon>Bacteria</taxon>
        <taxon>Pseudomonadati</taxon>
        <taxon>Pseudomonadota</taxon>
        <taxon>Gammaproteobacteria</taxon>
        <taxon>Chromatiales</taxon>
        <taxon>Ectothiorhodospiraceae</taxon>
        <taxon>Aquisalimonas</taxon>
    </lineage>
</organism>
<proteinExistence type="predicted"/>
<feature type="domain" description="Methyltransferase type 11" evidence="1">
    <location>
        <begin position="95"/>
        <end position="162"/>
    </location>
</feature>
<evidence type="ECO:0000313" key="3">
    <source>
        <dbReference type="Proteomes" id="UP000199657"/>
    </source>
</evidence>
<dbReference type="InterPro" id="IPR013216">
    <property type="entry name" value="Methyltransf_11"/>
</dbReference>
<dbReference type="STRING" id="406100.SAMN04488052_101680"/>
<evidence type="ECO:0000313" key="2">
    <source>
        <dbReference type="EMBL" id="SEO55683.1"/>
    </source>
</evidence>
<dbReference type="Pfam" id="PF08241">
    <property type="entry name" value="Methyltransf_11"/>
    <property type="match status" value="1"/>
</dbReference>
<keyword evidence="2" id="KW-0808">Transferase</keyword>
<keyword evidence="2" id="KW-0489">Methyltransferase</keyword>
<reference evidence="2 3" key="1">
    <citation type="submission" date="2016-10" db="EMBL/GenBank/DDBJ databases">
        <authorList>
            <person name="de Groot N.N."/>
        </authorList>
    </citation>
    <scope>NUCLEOTIDE SEQUENCE [LARGE SCALE GENOMIC DNA]</scope>
    <source>
        <strain evidence="2 3">CGMCC 1.6291</strain>
    </source>
</reference>